<proteinExistence type="inferred from homology"/>
<dbReference type="InterPro" id="IPR042177">
    <property type="entry name" value="Cell/Rod_1"/>
</dbReference>
<organism evidence="9 10">
    <name type="scientific">Brevibacillus choshinensis</name>
    <dbReference type="NCBI Taxonomy" id="54911"/>
    <lineage>
        <taxon>Bacteria</taxon>
        <taxon>Bacillati</taxon>
        <taxon>Bacillota</taxon>
        <taxon>Bacilli</taxon>
        <taxon>Bacillales</taxon>
        <taxon>Paenibacillaceae</taxon>
        <taxon>Brevibacillus</taxon>
    </lineage>
</organism>
<evidence type="ECO:0000256" key="1">
    <source>
        <dbReference type="ARBA" id="ARBA00009369"/>
    </source>
</evidence>
<name>A0ABR5NBB3_BRECH</name>
<feature type="coiled-coil region" evidence="6">
    <location>
        <begin position="78"/>
        <end position="112"/>
    </location>
</feature>
<evidence type="ECO:0000313" key="10">
    <source>
        <dbReference type="Proteomes" id="UP000051063"/>
    </source>
</evidence>
<feature type="compositionally biased region" description="Low complexity" evidence="7">
    <location>
        <begin position="295"/>
        <end position="307"/>
    </location>
</feature>
<reference evidence="9 10" key="1">
    <citation type="submission" date="2015-09" db="EMBL/GenBank/DDBJ databases">
        <title>Genome sequencing project for genomic taxonomy and phylogenomics of Bacillus-like bacteria.</title>
        <authorList>
            <person name="Liu B."/>
            <person name="Wang J."/>
            <person name="Zhu Y."/>
            <person name="Liu G."/>
            <person name="Chen Q."/>
            <person name="Chen Z."/>
            <person name="Lan J."/>
            <person name="Che J."/>
            <person name="Ge C."/>
            <person name="Shi H."/>
            <person name="Pan Z."/>
            <person name="Liu X."/>
        </authorList>
    </citation>
    <scope>NUCLEOTIDE SEQUENCE [LARGE SCALE GENOMIC DNA]</scope>
    <source>
        <strain evidence="9 10">DSM 8552</strain>
    </source>
</reference>
<dbReference type="RefSeq" id="WP_055743101.1">
    <property type="nucleotide sequence ID" value="NZ_LJJB01000007.1"/>
</dbReference>
<dbReference type="Proteomes" id="UP000051063">
    <property type="component" value="Unassembled WGS sequence"/>
</dbReference>
<evidence type="ECO:0000313" key="9">
    <source>
        <dbReference type="EMBL" id="KQL48807.1"/>
    </source>
</evidence>
<dbReference type="PANTHER" id="PTHR34138:SF1">
    <property type="entry name" value="CELL SHAPE-DETERMINING PROTEIN MREC"/>
    <property type="match status" value="1"/>
</dbReference>
<dbReference type="InterPro" id="IPR055342">
    <property type="entry name" value="MreC_beta-barrel_core"/>
</dbReference>
<evidence type="ECO:0000256" key="4">
    <source>
        <dbReference type="ARBA" id="ARBA00032089"/>
    </source>
</evidence>
<dbReference type="Gene3D" id="2.40.10.340">
    <property type="entry name" value="Rod shape-determining protein MreC, domain 1"/>
    <property type="match status" value="1"/>
</dbReference>
<dbReference type="InterPro" id="IPR042175">
    <property type="entry name" value="Cell/Rod_MreC_2"/>
</dbReference>
<dbReference type="NCBIfam" id="TIGR00219">
    <property type="entry name" value="mreC"/>
    <property type="match status" value="1"/>
</dbReference>
<comment type="similarity">
    <text evidence="1 5">Belongs to the MreC family.</text>
</comment>
<dbReference type="PIRSF" id="PIRSF038471">
    <property type="entry name" value="MreC"/>
    <property type="match status" value="1"/>
</dbReference>
<evidence type="ECO:0000256" key="5">
    <source>
        <dbReference type="PIRNR" id="PIRNR038471"/>
    </source>
</evidence>
<feature type="domain" description="Rod shape-determining protein MreC beta-barrel core" evidence="8">
    <location>
        <begin position="122"/>
        <end position="282"/>
    </location>
</feature>
<keyword evidence="3 5" id="KW-0133">Cell shape</keyword>
<dbReference type="PANTHER" id="PTHR34138">
    <property type="entry name" value="CELL SHAPE-DETERMINING PROTEIN MREC"/>
    <property type="match status" value="1"/>
</dbReference>
<evidence type="ECO:0000256" key="3">
    <source>
        <dbReference type="ARBA" id="ARBA00022960"/>
    </source>
</evidence>
<dbReference type="EMBL" id="LJJB01000007">
    <property type="protein sequence ID" value="KQL48807.1"/>
    <property type="molecule type" value="Genomic_DNA"/>
</dbReference>
<keyword evidence="6" id="KW-0175">Coiled coil</keyword>
<protein>
    <recommendedName>
        <fullName evidence="2 5">Cell shape-determining protein MreC</fullName>
    </recommendedName>
    <alternativeName>
        <fullName evidence="4 5">Cell shape protein MreC</fullName>
    </alternativeName>
</protein>
<evidence type="ECO:0000256" key="2">
    <source>
        <dbReference type="ARBA" id="ARBA00013855"/>
    </source>
</evidence>
<dbReference type="InterPro" id="IPR007221">
    <property type="entry name" value="MreC"/>
</dbReference>
<dbReference type="Gene3D" id="2.40.10.350">
    <property type="entry name" value="Rod shape-determining protein MreC, domain 2"/>
    <property type="match status" value="1"/>
</dbReference>
<evidence type="ECO:0000256" key="6">
    <source>
        <dbReference type="SAM" id="Coils"/>
    </source>
</evidence>
<evidence type="ECO:0000256" key="7">
    <source>
        <dbReference type="SAM" id="MobiDB-lite"/>
    </source>
</evidence>
<gene>
    <name evidence="9" type="ORF">AN963_03145</name>
</gene>
<feature type="compositionally biased region" description="Polar residues" evidence="7">
    <location>
        <begin position="308"/>
        <end position="322"/>
    </location>
</feature>
<keyword evidence="10" id="KW-1185">Reference proteome</keyword>
<evidence type="ECO:0000259" key="8">
    <source>
        <dbReference type="Pfam" id="PF04085"/>
    </source>
</evidence>
<sequence>MSFFGNKRLIIVLVGLVLLISVVGYTSRERVKLTWPEMFFKDTFSVVQGFFYRPAQAVSGFFQDVDDAYNVYQENKALKAGLDQYARLTAELHDLQAENTRLREALQAKDTLKSYQLRFAEVVARNPDTWNNVITIDKGLKHGIKKDMAVITSKGLIGRVQSVANFSSTVELLTSYERRDHISAVIQTAQVVNGQTTVHPVSGVVEEYDPQERLLIMRKIPWGQKIEAKQQVITSGLGGVVPRNLPIGYIVRVEPDDYGLTQTAYIQPSADFSQLNEVMIVERNFSISPNGELIPQQTTSQTTTPPTNGNATQSSSTKSVPGTTGGGQ</sequence>
<accession>A0ABR5NBB3</accession>
<feature type="region of interest" description="Disordered" evidence="7">
    <location>
        <begin position="289"/>
        <end position="328"/>
    </location>
</feature>
<comment type="function">
    <text evidence="5">Involved in formation and maintenance of cell shape.</text>
</comment>
<dbReference type="Pfam" id="PF04085">
    <property type="entry name" value="MreC"/>
    <property type="match status" value="1"/>
</dbReference>
<comment type="caution">
    <text evidence="9">The sequence shown here is derived from an EMBL/GenBank/DDBJ whole genome shotgun (WGS) entry which is preliminary data.</text>
</comment>